<name>A0ABV6QX06_9ACTN</name>
<gene>
    <name evidence="1" type="ORF">ACFFGN_34240</name>
</gene>
<organism evidence="1 2">
    <name type="scientific">Kribbella deserti</name>
    <dbReference type="NCBI Taxonomy" id="1926257"/>
    <lineage>
        <taxon>Bacteria</taxon>
        <taxon>Bacillati</taxon>
        <taxon>Actinomycetota</taxon>
        <taxon>Actinomycetes</taxon>
        <taxon>Propionibacteriales</taxon>
        <taxon>Kribbellaceae</taxon>
        <taxon>Kribbella</taxon>
    </lineage>
</organism>
<dbReference type="Proteomes" id="UP001589890">
    <property type="component" value="Unassembled WGS sequence"/>
</dbReference>
<sequence length="296" mass="32125">MFSKGSSTTSLDPVLAPLSRAAAERLVRLAQAAAATRGLRVRYDGAGALITADGAVAGLTNLARSVAGQPSQHWQELVEDHFDRLVRWVGHPPLPPANPLGEVYLRLVTAQNIPADWCDQLPQFLPGVHMMAATQVDGAIALHLEPDRLGMSKSEVLTAGLANLRRLTDTVEYLMFDDAVVAQIGDSPFAASRALVLDTVLRETLFTENPSYGVLASIPTRDRLLLHVIRDESLVAALALMSTLAVDAYTNHPGPISPHVYFVHDNDWERLTDTDGTTLRPDLSPQVLQTIHPLLE</sequence>
<reference evidence="1 2" key="1">
    <citation type="submission" date="2024-09" db="EMBL/GenBank/DDBJ databases">
        <authorList>
            <person name="Sun Q."/>
            <person name="Mori K."/>
        </authorList>
    </citation>
    <scope>NUCLEOTIDE SEQUENCE [LARGE SCALE GENOMIC DNA]</scope>
    <source>
        <strain evidence="1 2">CGMCC 1.15906</strain>
    </source>
</reference>
<proteinExistence type="predicted"/>
<dbReference type="EMBL" id="JBHLTC010000047">
    <property type="protein sequence ID" value="MFC0629175.1"/>
    <property type="molecule type" value="Genomic_DNA"/>
</dbReference>
<comment type="caution">
    <text evidence="1">The sequence shown here is derived from an EMBL/GenBank/DDBJ whole genome shotgun (WGS) entry which is preliminary data.</text>
</comment>
<evidence type="ECO:0000313" key="1">
    <source>
        <dbReference type="EMBL" id="MFC0629175.1"/>
    </source>
</evidence>
<keyword evidence="2" id="KW-1185">Reference proteome</keyword>
<dbReference type="RefSeq" id="WP_380056802.1">
    <property type="nucleotide sequence ID" value="NZ_JBHLTC010000047.1"/>
</dbReference>
<evidence type="ECO:0000313" key="2">
    <source>
        <dbReference type="Proteomes" id="UP001589890"/>
    </source>
</evidence>
<protein>
    <submittedName>
        <fullName evidence="1">Uncharacterized protein</fullName>
    </submittedName>
</protein>
<accession>A0ABV6QX06</accession>